<dbReference type="KEGG" id="ptw:TUM18999_47350"/>
<name>A0A6J4EC23_9PSED</name>
<dbReference type="Proteomes" id="UP000509383">
    <property type="component" value="Chromosome"/>
</dbReference>
<proteinExistence type="predicted"/>
<evidence type="ECO:0000313" key="2">
    <source>
        <dbReference type="EMBL" id="GJN50721.1"/>
    </source>
</evidence>
<sequence length="71" mass="7715">MFNKIYGEWLEAPQRKACGREVDALARRSSGASLCGRMARKLKRPPLRGPGSGTSVLDAALLLFEQAQVLA</sequence>
<accession>A0A6J4EC23</accession>
<evidence type="ECO:0000313" key="1">
    <source>
        <dbReference type="EMBL" id="BCG26544.1"/>
    </source>
</evidence>
<reference evidence="1 3" key="1">
    <citation type="submission" date="2020-05" db="EMBL/GenBank/DDBJ databases">
        <title>Characterization of novel class B3 metallo-beta-lactamase from novel Pseudomonas species.</title>
        <authorList>
            <person name="Yamada K."/>
            <person name="Aoki K."/>
            <person name="Ishii Y."/>
        </authorList>
    </citation>
    <scope>NUCLEOTIDE SEQUENCE [LARGE SCALE GENOMIC DNA]</scope>
    <source>
        <strain evidence="1 3">TUM18999</strain>
        <strain evidence="2 4">TUM20286</strain>
    </source>
</reference>
<evidence type="ECO:0000313" key="3">
    <source>
        <dbReference type="Proteomes" id="UP000509383"/>
    </source>
</evidence>
<organism evidence="1 3">
    <name type="scientific">Pseudomonas tohonis</name>
    <dbReference type="NCBI Taxonomy" id="2725477"/>
    <lineage>
        <taxon>Bacteria</taxon>
        <taxon>Pseudomonadati</taxon>
        <taxon>Pseudomonadota</taxon>
        <taxon>Gammaproteobacteria</taxon>
        <taxon>Pseudomonadales</taxon>
        <taxon>Pseudomonadaceae</taxon>
        <taxon>Pseudomonas</taxon>
    </lineage>
</organism>
<protein>
    <submittedName>
        <fullName evidence="1">Uncharacterized protein</fullName>
    </submittedName>
</protein>
<gene>
    <name evidence="1" type="ORF">TUM18999_47350</name>
    <name evidence="2" type="ORF">TUM20286_04730</name>
</gene>
<dbReference type="EMBL" id="BQKM01000001">
    <property type="protein sequence ID" value="GJN50721.1"/>
    <property type="molecule type" value="Genomic_DNA"/>
</dbReference>
<keyword evidence="4" id="KW-1185">Reference proteome</keyword>
<dbReference type="Proteomes" id="UP001054892">
    <property type="component" value="Unassembled WGS sequence"/>
</dbReference>
<evidence type="ECO:0000313" key="4">
    <source>
        <dbReference type="Proteomes" id="UP001054892"/>
    </source>
</evidence>
<dbReference type="EMBL" id="AP023189">
    <property type="protein sequence ID" value="BCG26544.1"/>
    <property type="molecule type" value="Genomic_DNA"/>
</dbReference>
<dbReference type="AlphaFoldDB" id="A0A6J4EC23"/>